<dbReference type="EMBL" id="UGQT01000001">
    <property type="protein sequence ID" value="STZ57631.1"/>
    <property type="molecule type" value="Genomic_DNA"/>
</dbReference>
<keyword evidence="2" id="KW-1185">Reference proteome</keyword>
<proteinExistence type="predicted"/>
<organism evidence="1 2">
    <name type="scientific">Mycolicibacterium tokaiense</name>
    <dbReference type="NCBI Taxonomy" id="39695"/>
    <lineage>
        <taxon>Bacteria</taxon>
        <taxon>Bacillati</taxon>
        <taxon>Actinomycetota</taxon>
        <taxon>Actinomycetes</taxon>
        <taxon>Mycobacteriales</taxon>
        <taxon>Mycobacteriaceae</taxon>
        <taxon>Mycolicibacterium</taxon>
    </lineage>
</organism>
<sequence length="217" mass="24351">MTDGSYQARRILLEIPDANRLGKWASLWADLTHAAMALLERSQLRVIPATAFTRRALWESAIVSYARMQTSGKKRRLEHEDLLREARGDRGIEFHEILMSWRHGHVGHRNSAEFEAVRVFADQLNAATGTLDSLRVEIVTSLGPLIDSELAKEFSDHVEALRVTLWEQYLAPIGEVLAKQTTLGQPMTAAWEPHPDVAECLTLELTLWSRTNGTGVG</sequence>
<name>A0A378TA13_9MYCO</name>
<protein>
    <submittedName>
        <fullName evidence="1">Uncharacterized protein</fullName>
    </submittedName>
</protein>
<evidence type="ECO:0000313" key="2">
    <source>
        <dbReference type="Proteomes" id="UP000254978"/>
    </source>
</evidence>
<reference evidence="1 2" key="1">
    <citation type="submission" date="2018-06" db="EMBL/GenBank/DDBJ databases">
        <authorList>
            <consortium name="Pathogen Informatics"/>
            <person name="Doyle S."/>
        </authorList>
    </citation>
    <scope>NUCLEOTIDE SEQUENCE [LARGE SCALE GENOMIC DNA]</scope>
    <source>
        <strain evidence="1 2">NCTC10821</strain>
    </source>
</reference>
<dbReference type="RefSeq" id="WP_174904642.1">
    <property type="nucleotide sequence ID" value="NZ_AP022600.1"/>
</dbReference>
<accession>A0A378TA13</accession>
<evidence type="ECO:0000313" key="1">
    <source>
        <dbReference type="EMBL" id="STZ57631.1"/>
    </source>
</evidence>
<dbReference type="Proteomes" id="UP000254978">
    <property type="component" value="Unassembled WGS sequence"/>
</dbReference>
<dbReference type="AlphaFoldDB" id="A0A378TA13"/>
<gene>
    <name evidence="1" type="ORF">NCTC10821_01134</name>
</gene>